<gene>
    <name evidence="2" type="ORF">AVEN_19671_1</name>
</gene>
<keyword evidence="3" id="KW-1185">Reference proteome</keyword>
<evidence type="ECO:0000313" key="2">
    <source>
        <dbReference type="EMBL" id="GBL98604.1"/>
    </source>
</evidence>
<evidence type="ECO:0000313" key="3">
    <source>
        <dbReference type="Proteomes" id="UP000499080"/>
    </source>
</evidence>
<evidence type="ECO:0000256" key="1">
    <source>
        <dbReference type="SAM" id="MobiDB-lite"/>
    </source>
</evidence>
<comment type="caution">
    <text evidence="2">The sequence shown here is derived from an EMBL/GenBank/DDBJ whole genome shotgun (WGS) entry which is preliminary data.</text>
</comment>
<dbReference type="Proteomes" id="UP000499080">
    <property type="component" value="Unassembled WGS sequence"/>
</dbReference>
<organism evidence="2 3">
    <name type="scientific">Araneus ventricosus</name>
    <name type="common">Orbweaver spider</name>
    <name type="synonym">Epeira ventricosa</name>
    <dbReference type="NCBI Taxonomy" id="182803"/>
    <lineage>
        <taxon>Eukaryota</taxon>
        <taxon>Metazoa</taxon>
        <taxon>Ecdysozoa</taxon>
        <taxon>Arthropoda</taxon>
        <taxon>Chelicerata</taxon>
        <taxon>Arachnida</taxon>
        <taxon>Araneae</taxon>
        <taxon>Araneomorphae</taxon>
        <taxon>Entelegynae</taxon>
        <taxon>Araneoidea</taxon>
        <taxon>Araneidae</taxon>
        <taxon>Araneus</taxon>
    </lineage>
</organism>
<reference evidence="2 3" key="1">
    <citation type="journal article" date="2019" name="Sci. Rep.">
        <title>Orb-weaving spider Araneus ventricosus genome elucidates the spidroin gene catalogue.</title>
        <authorList>
            <person name="Kono N."/>
            <person name="Nakamura H."/>
            <person name="Ohtoshi R."/>
            <person name="Moran D.A.P."/>
            <person name="Shinohara A."/>
            <person name="Yoshida Y."/>
            <person name="Fujiwara M."/>
            <person name="Mori M."/>
            <person name="Tomita M."/>
            <person name="Arakawa K."/>
        </authorList>
    </citation>
    <scope>NUCLEOTIDE SEQUENCE [LARGE SCALE GENOMIC DNA]</scope>
</reference>
<name>A0A4Y2C5M8_ARAVE</name>
<dbReference type="AlphaFoldDB" id="A0A4Y2C5M8"/>
<accession>A0A4Y2C5M8</accession>
<feature type="region of interest" description="Disordered" evidence="1">
    <location>
        <begin position="80"/>
        <end position="109"/>
    </location>
</feature>
<proteinExistence type="predicted"/>
<sequence length="125" mass="14241">MLTNSLNLFAVVIYLHDYCGTQMTMITEKTVEDQQQKASTLTQIFHLAENDILLERTKQTSSPIDREFSSVLYRVPHINVTGSSKQDGGEREKTKIKNGSFTPQPCHFSQLLSPSKAFQQDRGRY</sequence>
<dbReference type="EMBL" id="BGPR01000141">
    <property type="protein sequence ID" value="GBL98604.1"/>
    <property type="molecule type" value="Genomic_DNA"/>
</dbReference>
<protein>
    <submittedName>
        <fullName evidence="2">Uncharacterized protein</fullName>
    </submittedName>
</protein>